<evidence type="ECO:0000313" key="3">
    <source>
        <dbReference type="Proteomes" id="UP000000716"/>
    </source>
</evidence>
<dbReference type="InterPro" id="IPR047928">
    <property type="entry name" value="Perm_prefix_1"/>
</dbReference>
<dbReference type="KEGG" id="eat:EAT1b_0834"/>
<dbReference type="AlphaFoldDB" id="C4L5E9"/>
<evidence type="ECO:0000313" key="2">
    <source>
        <dbReference type="EMBL" id="ACQ69764.1"/>
    </source>
</evidence>
<dbReference type="eggNOG" id="ENOG5032XPF">
    <property type="taxonomic scope" value="Bacteria"/>
</dbReference>
<proteinExistence type="predicted"/>
<keyword evidence="3" id="KW-1185">Reference proteome</keyword>
<name>C4L5E9_EXISA</name>
<organism evidence="2 3">
    <name type="scientific">Exiguobacterium sp. (strain ATCC BAA-1283 / AT1b)</name>
    <dbReference type="NCBI Taxonomy" id="360911"/>
    <lineage>
        <taxon>Bacteria</taxon>
        <taxon>Bacillati</taxon>
        <taxon>Bacillota</taxon>
        <taxon>Bacilli</taxon>
        <taxon>Bacillales</taxon>
        <taxon>Bacillales Family XII. Incertae Sedis</taxon>
        <taxon>Exiguobacterium</taxon>
    </lineage>
</organism>
<dbReference type="OrthoDB" id="9816425at2"/>
<dbReference type="NCBIfam" id="NF038403">
    <property type="entry name" value="perm_prefix_1"/>
    <property type="match status" value="1"/>
</dbReference>
<reference evidence="2 3" key="1">
    <citation type="journal article" date="2011" name="J. Bacteriol.">
        <title>Complete genome sequence of the Thermophilic Bacterium Exiguobacterium sp. AT1b.</title>
        <authorList>
            <person name="Vishnivetskaya T.A."/>
            <person name="Lucas S."/>
            <person name="Copeland A."/>
            <person name="Lapidus A."/>
            <person name="Glavina Del Rio T."/>
            <person name="Dalin E."/>
            <person name="Tice H."/>
            <person name="Bruce D.C."/>
            <person name="Goodwin L.A."/>
            <person name="Pitluck S."/>
            <person name="Saunders E."/>
            <person name="Brettin T."/>
            <person name="Detter C."/>
            <person name="Han C."/>
            <person name="Larimer F."/>
            <person name="Land M.L."/>
            <person name="Hauser L.J."/>
            <person name="Kyrpides N.C."/>
            <person name="Ovchinnikova G."/>
            <person name="Kathariou S."/>
            <person name="Ramaley R.F."/>
            <person name="Rodrigues D.F."/>
            <person name="Hendrix C."/>
            <person name="Richardson P."/>
            <person name="Tiedje J.M."/>
        </authorList>
    </citation>
    <scope>NUCLEOTIDE SEQUENCE [LARGE SCALE GENOMIC DNA]</scope>
    <source>
        <strain evidence="3">ATCC BAA-1283 / AT1b</strain>
    </source>
</reference>
<keyword evidence="1" id="KW-0812">Transmembrane</keyword>
<dbReference type="HOGENOM" id="CLU_1105838_0_0_9"/>
<gene>
    <name evidence="2" type="ordered locus">EAT1b_0834</name>
</gene>
<keyword evidence="1" id="KW-0472">Membrane</keyword>
<feature type="transmembrane region" description="Helical" evidence="1">
    <location>
        <begin position="82"/>
        <end position="103"/>
    </location>
</feature>
<dbReference type="EMBL" id="CP001615">
    <property type="protein sequence ID" value="ACQ69764.1"/>
    <property type="molecule type" value="Genomic_DNA"/>
</dbReference>
<protein>
    <submittedName>
        <fullName evidence="2">Uncharacterized protein</fullName>
    </submittedName>
</protein>
<feature type="transmembrane region" description="Helical" evidence="1">
    <location>
        <begin position="193"/>
        <end position="213"/>
    </location>
</feature>
<sequence>MKHVDEYIDELYQNADPRLQETIELKEETRTHLEQSIHDLMIKGHSESDATRIAFNRFGGAEQAESIIHMMQIQQNRFAKQLLQIGFSIAIVSMFLFITSIVIGGRYDLVFADAVYLNIVESSTDEEMSQAILETSRLIHGVTISDYSNSQQVFSDAKPWSGAVGLISNEISYLENGLLVVIDVIDPRKIGSFLLLIGLTIYLVLSMVWGVINLHINRRLNVWSLALLLLLNVLGYWMANQLVSTEKED</sequence>
<dbReference type="STRING" id="360911.EAT1b_0834"/>
<feature type="transmembrane region" description="Helical" evidence="1">
    <location>
        <begin position="220"/>
        <end position="239"/>
    </location>
</feature>
<evidence type="ECO:0000256" key="1">
    <source>
        <dbReference type="SAM" id="Phobius"/>
    </source>
</evidence>
<accession>C4L5E9</accession>
<dbReference type="Proteomes" id="UP000000716">
    <property type="component" value="Chromosome"/>
</dbReference>
<keyword evidence="1" id="KW-1133">Transmembrane helix</keyword>